<evidence type="ECO:0000313" key="12">
    <source>
        <dbReference type="Proteomes" id="UP000728032"/>
    </source>
</evidence>
<evidence type="ECO:0000256" key="3">
    <source>
        <dbReference type="ARBA" id="ARBA00012025"/>
    </source>
</evidence>
<dbReference type="Pfam" id="PF04676">
    <property type="entry name" value="CwfJ_C_2"/>
    <property type="match status" value="1"/>
</dbReference>
<evidence type="ECO:0000256" key="6">
    <source>
        <dbReference type="SAM" id="MobiDB-lite"/>
    </source>
</evidence>
<feature type="region of interest" description="Disordered" evidence="6">
    <location>
        <begin position="731"/>
        <end position="756"/>
    </location>
</feature>
<keyword evidence="4" id="KW-0808">Transferase</keyword>
<dbReference type="GO" id="GO:0004057">
    <property type="term" value="F:arginyl-tRNA--protein transferase activity"/>
    <property type="evidence" value="ECO:0007669"/>
    <property type="project" value="UniProtKB-EC"/>
</dbReference>
<proteinExistence type="inferred from homology"/>
<evidence type="ECO:0000259" key="8">
    <source>
        <dbReference type="Pfam" id="PF04377"/>
    </source>
</evidence>
<dbReference type="GO" id="GO:0005737">
    <property type="term" value="C:cytoplasm"/>
    <property type="evidence" value="ECO:0007669"/>
    <property type="project" value="TreeGrafter"/>
</dbReference>
<dbReference type="Pfam" id="PF04677">
    <property type="entry name" value="CwfJ_C_1"/>
    <property type="match status" value="1"/>
</dbReference>
<evidence type="ECO:0000256" key="4">
    <source>
        <dbReference type="ARBA" id="ARBA00022679"/>
    </source>
</evidence>
<protein>
    <recommendedName>
        <fullName evidence="3">arginyltransferase</fullName>
        <ecNumber evidence="3">2.3.2.8</ecNumber>
    </recommendedName>
</protein>
<dbReference type="InterPro" id="IPR007471">
    <property type="entry name" value="N-end_Aminoacyl_Trfase_N"/>
</dbReference>
<dbReference type="SUPFAM" id="SSF55729">
    <property type="entry name" value="Acyl-CoA N-acyltransferases (Nat)"/>
    <property type="match status" value="1"/>
</dbReference>
<keyword evidence="5" id="KW-0012">Acyltransferase</keyword>
<evidence type="ECO:0000259" key="7">
    <source>
        <dbReference type="Pfam" id="PF04376"/>
    </source>
</evidence>
<dbReference type="EC" id="2.3.2.8" evidence="3"/>
<dbReference type="EMBL" id="CAJPVJ010001476">
    <property type="protein sequence ID" value="CAG2164796.1"/>
    <property type="molecule type" value="Genomic_DNA"/>
</dbReference>
<comment type="similarity">
    <text evidence="2">Belongs to the R-transferase family.</text>
</comment>
<evidence type="ECO:0000259" key="9">
    <source>
        <dbReference type="Pfam" id="PF04676"/>
    </source>
</evidence>
<feature type="domain" description="Cwf19-like protein C-terminal" evidence="9">
    <location>
        <begin position="879"/>
        <end position="969"/>
    </location>
</feature>
<dbReference type="Proteomes" id="UP000728032">
    <property type="component" value="Unassembled WGS sequence"/>
</dbReference>
<evidence type="ECO:0000256" key="2">
    <source>
        <dbReference type="ARBA" id="ARBA00009991"/>
    </source>
</evidence>
<evidence type="ECO:0000259" key="10">
    <source>
        <dbReference type="Pfam" id="PF04677"/>
    </source>
</evidence>
<dbReference type="InterPro" id="IPR036265">
    <property type="entry name" value="HIT-like_sf"/>
</dbReference>
<dbReference type="PANTHER" id="PTHR21367">
    <property type="entry name" value="ARGININE-TRNA-PROTEIN TRANSFERASE 1"/>
    <property type="match status" value="1"/>
</dbReference>
<keyword evidence="12" id="KW-1185">Reference proteome</keyword>
<accession>A0A7R9QFM8</accession>
<feature type="domain" description="N-end aminoacyl transferase N-terminal" evidence="7">
    <location>
        <begin position="6"/>
        <end position="56"/>
    </location>
</feature>
<dbReference type="OrthoDB" id="444325at2759"/>
<dbReference type="InterPro" id="IPR016181">
    <property type="entry name" value="Acyl_CoA_acyltransferase"/>
</dbReference>
<dbReference type="InterPro" id="IPR006767">
    <property type="entry name" value="Cwf19-like_C_dom-2"/>
</dbReference>
<feature type="domain" description="N-end rule aminoacyl transferase C-terminal" evidence="8">
    <location>
        <begin position="203"/>
        <end position="344"/>
    </location>
</feature>
<dbReference type="EMBL" id="OC916301">
    <property type="protein sequence ID" value="CAD7643827.1"/>
    <property type="molecule type" value="Genomic_DNA"/>
</dbReference>
<organism evidence="11">
    <name type="scientific">Oppiella nova</name>
    <dbReference type="NCBI Taxonomy" id="334625"/>
    <lineage>
        <taxon>Eukaryota</taxon>
        <taxon>Metazoa</taxon>
        <taxon>Ecdysozoa</taxon>
        <taxon>Arthropoda</taxon>
        <taxon>Chelicerata</taxon>
        <taxon>Arachnida</taxon>
        <taxon>Acari</taxon>
        <taxon>Acariformes</taxon>
        <taxon>Sarcoptiformes</taxon>
        <taxon>Oribatida</taxon>
        <taxon>Brachypylina</taxon>
        <taxon>Oppioidea</taxon>
        <taxon>Oppiidae</taxon>
        <taxon>Oppiella</taxon>
    </lineage>
</organism>
<dbReference type="SUPFAM" id="SSF54197">
    <property type="entry name" value="HIT-like"/>
    <property type="match status" value="1"/>
</dbReference>
<comment type="similarity">
    <text evidence="1">Belongs to the CWF19 family.</text>
</comment>
<reference evidence="11" key="1">
    <citation type="submission" date="2020-11" db="EMBL/GenBank/DDBJ databases">
        <authorList>
            <person name="Tran Van P."/>
        </authorList>
    </citation>
    <scope>NUCLEOTIDE SEQUENCE</scope>
</reference>
<dbReference type="PANTHER" id="PTHR21367:SF1">
    <property type="entry name" value="ARGINYL-TRNA--PROTEIN TRANSFERASE 1"/>
    <property type="match status" value="1"/>
</dbReference>
<dbReference type="InterPro" id="IPR006768">
    <property type="entry name" value="Cwf19-like_C_dom-1"/>
</dbReference>
<sequence>MWAHRLSNMNYQNLIDRNWRRSGKYCYKPVLERTCCPMYTIRCDAVNFKLRKSHKKVKDVMDDRPQVKPLFNEKESQNEYKGSAEPNKESVEKIIDNDINTSVNVMSCDHKSDDKVMERRKGKAKNIRKERKLRKIMAKEKCDEKRGLEIMSENFKSKAIAKNKCKSLEDYLNEIETSLNAKHKLKIRFVSTTTEEYKQTFEESHEVYRKYQMSIHGDSLDKCSSKQYKRFLIDSPLENERCVTSDGLPDHLGSFHQQYWLDNKLIAVGVIDVLPYCVSSVYLYYDPEYDFLSLGTYSALRELQLVRRLQQYLPDLKYYYMGFYIHSCPKMRYKGRFSPSDLLCGETFSWHPITKCVPKLDLTKYSRFEDNPNAMDSDSKSLTDAEIKILYNSTDMSLLVYKTVRAIDRNEEKQIKEYAKLIGRKSTLKILVCGDVRGKYRQLFSRISVVNKKSGPFDVVLCVGQFFGVDCDEEYNDLIHGSICLPSIPIYILGATDERLVKYYKTDDPNSDYESGFELIDGITYLGRKGILTGSSGLRIAYFSGNQSTDGKSGDKSTFDMKDYESLLLSHQSSSSVVDLLLTSQWPKHVFRYTEGHEKSLEDKNSEFGSELVSKLSLLLRPRYHLVSGYNSFYERHPFRNHRVLAETARHVTRFIAVADVANEAKQKWLYAFAITPAKGIDANELIKQPTDVTENPFFDIKFEAKNEMSTKDKSNESTQFFYDLSQRHDNQNRSYNNKRKRQQNNEFRERKQRPPMNPQECWFCLASPQVEKHLIISIGDHSYLAMAKGGLTDEHLLILPIDHLRSTIELESEEVANELNRFKSALIKYFDSKSQSVVFFERNFKSSHLQIQCVSIPKSKAQDLKSVVLEQTEQRNVDFKQLSDDLELKDVLNPGIPYFYMELPNGKVFTRIKTNEFFPIQLGRELLAHPSVLNCGDRVDWKQCSLPDDEAIAIANRIREEFKHFDFTLQ</sequence>
<dbReference type="Pfam" id="PF04376">
    <property type="entry name" value="ATE_N"/>
    <property type="match status" value="1"/>
</dbReference>
<name>A0A7R9QFM8_9ACAR</name>
<dbReference type="Pfam" id="PF04377">
    <property type="entry name" value="ATE_C"/>
    <property type="match status" value="1"/>
</dbReference>
<evidence type="ECO:0000256" key="1">
    <source>
        <dbReference type="ARBA" id="ARBA00006795"/>
    </source>
</evidence>
<feature type="domain" description="Cwf19-like C-terminal" evidence="10">
    <location>
        <begin position="751"/>
        <end position="867"/>
    </location>
</feature>
<evidence type="ECO:0000256" key="5">
    <source>
        <dbReference type="ARBA" id="ARBA00023315"/>
    </source>
</evidence>
<dbReference type="CDD" id="cd07380">
    <property type="entry name" value="MPP_CWF19_N"/>
    <property type="match status" value="1"/>
</dbReference>
<dbReference type="InterPro" id="IPR007472">
    <property type="entry name" value="N-end_Aminoacyl_Trfase_C"/>
</dbReference>
<dbReference type="AlphaFoldDB" id="A0A7R9QFM8"/>
<dbReference type="Gene3D" id="3.30.428.10">
    <property type="entry name" value="HIT-like"/>
    <property type="match status" value="1"/>
</dbReference>
<evidence type="ECO:0000313" key="11">
    <source>
        <dbReference type="EMBL" id="CAD7643827.1"/>
    </source>
</evidence>
<dbReference type="InterPro" id="IPR030700">
    <property type="entry name" value="N-end_Aminoacyl_Trfase"/>
</dbReference>
<gene>
    <name evidence="11" type="ORF">ONB1V03_LOCUS4345</name>
</gene>